<dbReference type="Proteomes" id="UP000688137">
    <property type="component" value="Unassembled WGS sequence"/>
</dbReference>
<accession>A0A8S1KAQ7</accession>
<dbReference type="EMBL" id="CAJJDM010000014">
    <property type="protein sequence ID" value="CAD8051603.1"/>
    <property type="molecule type" value="Genomic_DNA"/>
</dbReference>
<feature type="region of interest" description="Disordered" evidence="2">
    <location>
        <begin position="207"/>
        <end position="238"/>
    </location>
</feature>
<evidence type="ECO:0000256" key="1">
    <source>
        <dbReference type="SAM" id="Coils"/>
    </source>
</evidence>
<keyword evidence="4" id="KW-1185">Reference proteome</keyword>
<dbReference type="PANTHER" id="PTHR38150:SF1">
    <property type="entry name" value="PFU DOMAIN-CONTAINING PROTEIN"/>
    <property type="match status" value="1"/>
</dbReference>
<evidence type="ECO:0000256" key="2">
    <source>
        <dbReference type="SAM" id="MobiDB-lite"/>
    </source>
</evidence>
<reference evidence="3" key="1">
    <citation type="submission" date="2021-01" db="EMBL/GenBank/DDBJ databases">
        <authorList>
            <consortium name="Genoscope - CEA"/>
            <person name="William W."/>
        </authorList>
    </citation>
    <scope>NUCLEOTIDE SEQUENCE</scope>
</reference>
<gene>
    <name evidence="3" type="ORF">PPRIM_AZ9-3.1.T0180221</name>
</gene>
<proteinExistence type="predicted"/>
<protein>
    <submittedName>
        <fullName evidence="3">Uncharacterized protein</fullName>
    </submittedName>
</protein>
<evidence type="ECO:0000313" key="4">
    <source>
        <dbReference type="Proteomes" id="UP000688137"/>
    </source>
</evidence>
<feature type="coiled-coil region" evidence="1">
    <location>
        <begin position="299"/>
        <end position="329"/>
    </location>
</feature>
<name>A0A8S1KAQ7_PARPR</name>
<keyword evidence="1" id="KW-0175">Coiled coil</keyword>
<organism evidence="3 4">
    <name type="scientific">Paramecium primaurelia</name>
    <dbReference type="NCBI Taxonomy" id="5886"/>
    <lineage>
        <taxon>Eukaryota</taxon>
        <taxon>Sar</taxon>
        <taxon>Alveolata</taxon>
        <taxon>Ciliophora</taxon>
        <taxon>Intramacronucleata</taxon>
        <taxon>Oligohymenophorea</taxon>
        <taxon>Peniculida</taxon>
        <taxon>Parameciidae</taxon>
        <taxon>Paramecium</taxon>
    </lineage>
</organism>
<dbReference type="AlphaFoldDB" id="A0A8S1KAQ7"/>
<dbReference type="PANTHER" id="PTHR38150">
    <property type="entry name" value="EF-HAND DOMAIN-CONTAINING PROTEIN"/>
    <property type="match status" value="1"/>
</dbReference>
<feature type="coiled-coil region" evidence="1">
    <location>
        <begin position="40"/>
        <end position="99"/>
    </location>
</feature>
<dbReference type="OMA" id="QANKVKI"/>
<evidence type="ECO:0000313" key="3">
    <source>
        <dbReference type="EMBL" id="CAD8051603.1"/>
    </source>
</evidence>
<comment type="caution">
    <text evidence="3">The sequence shown here is derived from an EMBL/GenBank/DDBJ whole genome shotgun (WGS) entry which is preliminary data.</text>
</comment>
<sequence length="454" mass="53551">MIDDQNIQSGDQSQYLRNCDSLNAYEINGQMQQDHFSSLYNQAIEKQQRINQKQEEKNDEIKQQANKVKIDYNSQKILLKKLETQINTVLNRHQIEEQLDYERFCNVLVDLGISTKNDHVSIDLWKLLTLGLDLESAFIGFVFNILVILLEKQLTQSQSIVLLTDVINVELEDQNIPKQVINFEELQELMFRLTNKFKLLNVRFSNGSRGQSSSKKESWNNNNNNTQLNGKQRQSHDNTHLSDTINRFEVLYEHSKVLQEKKRQLESYIQDDPECLFKPQLTSNQTKRQDNVSTFNRLYQNAEAIKMHKQKLKDNLNRQREEEELMECTFKPKLTNKQRYSFKPVKGESAIIERMNKARQMKNEKENFYSIEQTNIQNRPHQTVPEPFDLSKRVQNPKNMLLNVDIRISKNRKARICIREGDDIEQVIKGFAKAHQLSQEQQNVLKETLEQYIN</sequence>